<evidence type="ECO:0000313" key="1">
    <source>
        <dbReference type="EMBL" id="BDG74129.1"/>
    </source>
</evidence>
<reference evidence="1 2" key="1">
    <citation type="journal article" date="2016" name="Microbes Environ.">
        <title>Phylogenetically diverse aerobic anoxygenic phototrophic bacteria isolated from epilithic biofilms in Tama river, Japan.</title>
        <authorList>
            <person name="Hirose S."/>
            <person name="Matsuura K."/>
            <person name="Haruta S."/>
        </authorList>
    </citation>
    <scope>NUCLEOTIDE SEQUENCE [LARGE SCALE GENOMIC DNA]</scope>
    <source>
        <strain evidence="1 2">S08</strain>
    </source>
</reference>
<accession>A0ABN6P624</accession>
<dbReference type="Proteomes" id="UP000831327">
    <property type="component" value="Chromosome"/>
</dbReference>
<keyword evidence="2" id="KW-1185">Reference proteome</keyword>
<organism evidence="1 2">
    <name type="scientific">Roseomonas fluvialis</name>
    <dbReference type="NCBI Taxonomy" id="1750527"/>
    <lineage>
        <taxon>Bacteria</taxon>
        <taxon>Pseudomonadati</taxon>
        <taxon>Pseudomonadota</taxon>
        <taxon>Alphaproteobacteria</taxon>
        <taxon>Acetobacterales</taxon>
        <taxon>Roseomonadaceae</taxon>
        <taxon>Roseomonas</taxon>
    </lineage>
</organism>
<dbReference type="RefSeq" id="WP_244408320.1">
    <property type="nucleotide sequence ID" value="NZ_AP025637.1"/>
</dbReference>
<sequence length="211" mass="22511">MAAPATYRVLDTRIGTSIENAGRFDFLAHHKSDLSTEDVIGRLADAAAAVPIGRLIMICHSGHSAEGDWWIKLGKDGIGAWNLRKLRPLAGRFGGPDPSIELRACWIVTNPGGSPTDALPAPRSGAALCHGIADLLDVTVYGSDTAQPGPCGLFWLGSMSNDGLMEDWNDAGSMARRDLAMRGECSEGAWAGKVYRFRPGKPGAEIVTRPR</sequence>
<evidence type="ECO:0008006" key="3">
    <source>
        <dbReference type="Google" id="ProtNLM"/>
    </source>
</evidence>
<protein>
    <recommendedName>
        <fullName evidence="3">DUF4347 domain-containing protein</fullName>
    </recommendedName>
</protein>
<name>A0ABN6P624_9PROT</name>
<proteinExistence type="predicted"/>
<gene>
    <name evidence="1" type="ORF">Rmf_40580</name>
</gene>
<dbReference type="EMBL" id="AP025637">
    <property type="protein sequence ID" value="BDG74129.1"/>
    <property type="molecule type" value="Genomic_DNA"/>
</dbReference>
<evidence type="ECO:0000313" key="2">
    <source>
        <dbReference type="Proteomes" id="UP000831327"/>
    </source>
</evidence>